<keyword evidence="1" id="KW-1133">Transmembrane helix</keyword>
<evidence type="ECO:0000313" key="3">
    <source>
        <dbReference type="Proteomes" id="UP000548067"/>
    </source>
</evidence>
<feature type="transmembrane region" description="Helical" evidence="1">
    <location>
        <begin position="58"/>
        <end position="77"/>
    </location>
</feature>
<evidence type="ECO:0000256" key="1">
    <source>
        <dbReference type="SAM" id="Phobius"/>
    </source>
</evidence>
<reference evidence="2 3" key="1">
    <citation type="submission" date="2020-04" db="EMBL/GenBank/DDBJ databases">
        <title>Genome analysis and antimicrobial resistance characteristics of Chryseobacterium aquaticum isolated from farmed salmonids.</title>
        <authorList>
            <person name="Saticioglu I.B."/>
            <person name="Duman M."/>
            <person name="Altun S."/>
        </authorList>
    </citation>
    <scope>NUCLEOTIDE SEQUENCE [LARGE SCALE GENOMIC DNA]</scope>
    <source>
        <strain evidence="2 3">C-174</strain>
    </source>
</reference>
<gene>
    <name evidence="2" type="ORF">HIO71_08945</name>
</gene>
<dbReference type="Proteomes" id="UP000548067">
    <property type="component" value="Unassembled WGS sequence"/>
</dbReference>
<protein>
    <recommendedName>
        <fullName evidence="4">Yip1 domain-containing protein</fullName>
    </recommendedName>
</protein>
<accession>A0A848N4B0</accession>
<dbReference type="EMBL" id="JABCJF010000004">
    <property type="protein sequence ID" value="NMR34334.1"/>
    <property type="molecule type" value="Genomic_DNA"/>
</dbReference>
<dbReference type="AlphaFoldDB" id="A0A848N4B0"/>
<sequence>MTWKTFINPFLKFDDKVLFLAGLVSVTFVFLIAYYLGFQTDSLFHFVFINPKDSILKVILSTLIVYTISITVLFVFGKIINKRTRLIDIVNPVLISQFAVILLLLTTEIPFIKNAQKQIMGSAQNQSSDIEPIALLIITIYSFFSFAISAYGIAILFNGFKTATNMKNWLHIVIFAIVLLTMMLTMQLL</sequence>
<feature type="transmembrane region" description="Helical" evidence="1">
    <location>
        <begin position="89"/>
        <end position="112"/>
    </location>
</feature>
<feature type="transmembrane region" description="Helical" evidence="1">
    <location>
        <begin position="17"/>
        <end position="38"/>
    </location>
</feature>
<organism evidence="2 3">
    <name type="scientific">Chryseobacterium aquaticum</name>
    <dbReference type="NCBI Taxonomy" id="452084"/>
    <lineage>
        <taxon>Bacteria</taxon>
        <taxon>Pseudomonadati</taxon>
        <taxon>Bacteroidota</taxon>
        <taxon>Flavobacteriia</taxon>
        <taxon>Flavobacteriales</taxon>
        <taxon>Weeksellaceae</taxon>
        <taxon>Chryseobacterium group</taxon>
        <taxon>Chryseobacterium</taxon>
    </lineage>
</organism>
<feature type="transmembrane region" description="Helical" evidence="1">
    <location>
        <begin position="169"/>
        <end position="188"/>
    </location>
</feature>
<keyword evidence="1" id="KW-0472">Membrane</keyword>
<comment type="caution">
    <text evidence="2">The sequence shown here is derived from an EMBL/GenBank/DDBJ whole genome shotgun (WGS) entry which is preliminary data.</text>
</comment>
<name>A0A848N4B0_9FLAO</name>
<proteinExistence type="predicted"/>
<feature type="transmembrane region" description="Helical" evidence="1">
    <location>
        <begin position="132"/>
        <end position="157"/>
    </location>
</feature>
<dbReference type="RefSeq" id="WP_169321195.1">
    <property type="nucleotide sequence ID" value="NZ_JABCJF010000004.1"/>
</dbReference>
<evidence type="ECO:0008006" key="4">
    <source>
        <dbReference type="Google" id="ProtNLM"/>
    </source>
</evidence>
<keyword evidence="1" id="KW-0812">Transmembrane</keyword>
<evidence type="ECO:0000313" key="2">
    <source>
        <dbReference type="EMBL" id="NMR34334.1"/>
    </source>
</evidence>